<protein>
    <submittedName>
        <fullName evidence="17">Penicillin-binding protein 2</fullName>
        <ecNumber evidence="17">2.4.1.129</ecNumber>
    </submittedName>
</protein>
<evidence type="ECO:0000256" key="12">
    <source>
        <dbReference type="ARBA" id="ARBA00023136"/>
    </source>
</evidence>
<evidence type="ECO:0000256" key="11">
    <source>
        <dbReference type="ARBA" id="ARBA00022989"/>
    </source>
</evidence>
<dbReference type="InterPro" id="IPR017790">
    <property type="entry name" value="Penicillin-binding_protein_2"/>
</dbReference>
<sequence>MLDAELFQPSKKGLVLVRLCILGLFCVFALRLWYLQIHKGETFASKARENRLREIPVYAPRGLIRDRHGTLVAENTPAYALALIREESPDIAACLQQVSRWTGHPLSELRSRFERGRKRTRPFESQVLIPHLDFELVARIEAHAPEWPGLKVLSRPQRYYPYGRDLAHVLGYVAQASEEELRSDSMLRLGDTVGKQGIEKVLEQRLRGDKGRKQVEVDAVGRGLQERVLRQPKAGNDVRLSIDLSLQRLAMDLLTDKAGVIIVLEPETGQVLTLASSPSYDSNLFVEGISPKDWKRLLHHPRNPLQNRAIQSAYPPGSVFKLVMAGCALHEMGVDPEREVYCNGAYRLGNRSFRCWKKWGHGDVDLQKALVQSCDVYFYKLGQELGVDTISPYAKAWGLGSKTGIGLPHERNGLIPSRAWKRHQLGAGWQGGETLNMSIGQGFTLTTPLQIARVVGALVNKGQLVKPTLLQDAAVEIEGEVPLDPPERQRIVEYMVDTVESRRGTARVLRTEDVVIGGKTGTAQVVKLRDDEEEEEETPYKYRDHAWMASFGRRGEDQYVVVTFIEHGGHGGAAAGPPTKAIYEALFPQLGKGDETDDAG</sequence>
<dbReference type="PANTHER" id="PTHR30627">
    <property type="entry name" value="PEPTIDOGLYCAN D,D-TRANSPEPTIDASE"/>
    <property type="match status" value="1"/>
</dbReference>
<evidence type="ECO:0000256" key="8">
    <source>
        <dbReference type="ARBA" id="ARBA00022801"/>
    </source>
</evidence>
<dbReference type="Gene3D" id="3.90.1310.10">
    <property type="entry name" value="Penicillin-binding protein 2a (Domain 2)"/>
    <property type="match status" value="1"/>
</dbReference>
<dbReference type="GO" id="GO:0009002">
    <property type="term" value="F:serine-type D-Ala-D-Ala carboxypeptidase activity"/>
    <property type="evidence" value="ECO:0007669"/>
    <property type="project" value="InterPro"/>
</dbReference>
<dbReference type="InterPro" id="IPR005311">
    <property type="entry name" value="PBP_dimer"/>
</dbReference>
<evidence type="ECO:0000256" key="7">
    <source>
        <dbReference type="ARBA" id="ARBA00022692"/>
    </source>
</evidence>
<feature type="transmembrane region" description="Helical" evidence="14">
    <location>
        <begin position="15"/>
        <end position="34"/>
    </location>
</feature>
<keyword evidence="10" id="KW-0573">Peptidoglycan synthesis</keyword>
<dbReference type="InterPro" id="IPR012338">
    <property type="entry name" value="Beta-lactam/transpept-like"/>
</dbReference>
<evidence type="ECO:0000256" key="3">
    <source>
        <dbReference type="ARBA" id="ARBA00022475"/>
    </source>
</evidence>
<keyword evidence="13" id="KW-0961">Cell wall biogenesis/degradation</keyword>
<keyword evidence="5" id="KW-0121">Carboxypeptidase</keyword>
<dbReference type="GO" id="GO:0071555">
    <property type="term" value="P:cell wall organization"/>
    <property type="evidence" value="ECO:0007669"/>
    <property type="project" value="UniProtKB-KW"/>
</dbReference>
<dbReference type="Pfam" id="PF03717">
    <property type="entry name" value="PBP_dimer"/>
    <property type="match status" value="1"/>
</dbReference>
<dbReference type="eggNOG" id="COG0768">
    <property type="taxonomic scope" value="Bacteria"/>
</dbReference>
<proteinExistence type="predicted"/>
<dbReference type="AlphaFoldDB" id="C8X506"/>
<evidence type="ECO:0000256" key="14">
    <source>
        <dbReference type="SAM" id="Phobius"/>
    </source>
</evidence>
<dbReference type="EC" id="2.4.1.129" evidence="17"/>
<keyword evidence="11 14" id="KW-1133">Transmembrane helix</keyword>
<evidence type="ECO:0000256" key="1">
    <source>
        <dbReference type="ARBA" id="ARBA00004167"/>
    </source>
</evidence>
<keyword evidence="12 14" id="KW-0472">Membrane</keyword>
<keyword evidence="9" id="KW-0133">Cell shape</keyword>
<dbReference type="PANTHER" id="PTHR30627:SF2">
    <property type="entry name" value="PEPTIDOGLYCAN D,D-TRANSPEPTIDASE MRDA"/>
    <property type="match status" value="1"/>
</dbReference>
<keyword evidence="3" id="KW-1003">Cell membrane</keyword>
<dbReference type="GO" id="GO:0008658">
    <property type="term" value="F:penicillin binding"/>
    <property type="evidence" value="ECO:0007669"/>
    <property type="project" value="InterPro"/>
</dbReference>
<dbReference type="Proteomes" id="UP000001052">
    <property type="component" value="Chromosome"/>
</dbReference>
<keyword evidence="18" id="KW-1185">Reference proteome</keyword>
<dbReference type="FunFam" id="3.40.710.10:FF:000024">
    <property type="entry name" value="Penicillin-binding protein 2"/>
    <property type="match status" value="1"/>
</dbReference>
<dbReference type="SUPFAM" id="SSF56601">
    <property type="entry name" value="beta-lactamase/transpeptidase-like"/>
    <property type="match status" value="1"/>
</dbReference>
<keyword evidence="6" id="KW-0645">Protease</keyword>
<name>C8X506_DESRD</name>
<keyword evidence="4" id="KW-0997">Cell inner membrane</keyword>
<keyword evidence="7 14" id="KW-0812">Transmembrane</keyword>
<feature type="domain" description="Penicillin-binding protein dimerisation" evidence="16">
    <location>
        <begin position="57"/>
        <end position="225"/>
    </location>
</feature>
<organism evidence="17 18">
    <name type="scientific">Desulfohalobium retbaense (strain ATCC 49708 / DSM 5692 / JCM 16813 / HR100)</name>
    <dbReference type="NCBI Taxonomy" id="485915"/>
    <lineage>
        <taxon>Bacteria</taxon>
        <taxon>Pseudomonadati</taxon>
        <taxon>Thermodesulfobacteriota</taxon>
        <taxon>Desulfovibrionia</taxon>
        <taxon>Desulfovibrionales</taxon>
        <taxon>Desulfohalobiaceae</taxon>
        <taxon>Desulfohalobium</taxon>
    </lineage>
</organism>
<dbReference type="NCBIfam" id="TIGR03423">
    <property type="entry name" value="pbp2_mrdA"/>
    <property type="match status" value="1"/>
</dbReference>
<dbReference type="GO" id="GO:0009252">
    <property type="term" value="P:peptidoglycan biosynthetic process"/>
    <property type="evidence" value="ECO:0007669"/>
    <property type="project" value="UniProtKB-KW"/>
</dbReference>
<dbReference type="GO" id="GO:0005886">
    <property type="term" value="C:plasma membrane"/>
    <property type="evidence" value="ECO:0007669"/>
    <property type="project" value="UniProtKB-SubCell"/>
</dbReference>
<dbReference type="GO" id="GO:0071972">
    <property type="term" value="F:peptidoglycan L,D-transpeptidase activity"/>
    <property type="evidence" value="ECO:0007669"/>
    <property type="project" value="TreeGrafter"/>
</dbReference>
<dbReference type="Gene3D" id="3.40.710.10">
    <property type="entry name" value="DD-peptidase/beta-lactamase superfamily"/>
    <property type="match status" value="1"/>
</dbReference>
<dbReference type="SUPFAM" id="SSF56519">
    <property type="entry name" value="Penicillin binding protein dimerisation domain"/>
    <property type="match status" value="1"/>
</dbReference>
<dbReference type="GO" id="GO:0016757">
    <property type="term" value="F:glycosyltransferase activity"/>
    <property type="evidence" value="ECO:0007669"/>
    <property type="project" value="UniProtKB-KW"/>
</dbReference>
<reference evidence="17 18" key="2">
    <citation type="journal article" date="2010" name="Stand. Genomic Sci.">
        <title>Complete genome sequence of Desulfohalobium retbaense type strain (HR(100)).</title>
        <authorList>
            <person name="Spring S."/>
            <person name="Nolan M."/>
            <person name="Lapidus A."/>
            <person name="Glavina Del Rio T."/>
            <person name="Copeland A."/>
            <person name="Tice H."/>
            <person name="Cheng J.F."/>
            <person name="Lucas S."/>
            <person name="Land M."/>
            <person name="Chen F."/>
            <person name="Bruce D."/>
            <person name="Goodwin L."/>
            <person name="Pitluck S."/>
            <person name="Ivanova N."/>
            <person name="Mavromatis K."/>
            <person name="Mikhailova N."/>
            <person name="Pati A."/>
            <person name="Chen A."/>
            <person name="Palaniappan K."/>
            <person name="Hauser L."/>
            <person name="Chang Y.J."/>
            <person name="Jeffries C.D."/>
            <person name="Munk C."/>
            <person name="Kiss H."/>
            <person name="Chain P."/>
            <person name="Han C."/>
            <person name="Brettin T."/>
            <person name="Detter J.C."/>
            <person name="Schuler E."/>
            <person name="Goker M."/>
            <person name="Rohde M."/>
            <person name="Bristow J."/>
            <person name="Eisen J.A."/>
            <person name="Markowitz V."/>
            <person name="Hugenholtz P."/>
            <person name="Kyrpides N.C."/>
            <person name="Klenk H.P."/>
        </authorList>
    </citation>
    <scope>NUCLEOTIDE SEQUENCE [LARGE SCALE GENOMIC DNA]</scope>
    <source>
        <strain evidence="17 18">DSM 5692</strain>
    </source>
</reference>
<accession>C8X506</accession>
<dbReference type="KEGG" id="drt:Dret_2219"/>
<dbReference type="HOGENOM" id="CLU_009289_1_2_7"/>
<dbReference type="STRING" id="485915.Dret_2219"/>
<evidence type="ECO:0000256" key="6">
    <source>
        <dbReference type="ARBA" id="ARBA00022670"/>
    </source>
</evidence>
<evidence type="ECO:0000256" key="9">
    <source>
        <dbReference type="ARBA" id="ARBA00022960"/>
    </source>
</evidence>
<evidence type="ECO:0000313" key="17">
    <source>
        <dbReference type="EMBL" id="ACV69503.1"/>
    </source>
</evidence>
<feature type="domain" description="Penicillin-binding protein transpeptidase" evidence="15">
    <location>
        <begin position="259"/>
        <end position="584"/>
    </location>
</feature>
<evidence type="ECO:0000256" key="10">
    <source>
        <dbReference type="ARBA" id="ARBA00022984"/>
    </source>
</evidence>
<dbReference type="InterPro" id="IPR001460">
    <property type="entry name" value="PCN-bd_Tpept"/>
</dbReference>
<comment type="subcellular location">
    <subcellularLocation>
        <location evidence="2">Cell membrane</location>
    </subcellularLocation>
    <subcellularLocation>
        <location evidence="1">Membrane</location>
        <topology evidence="1">Single-pass membrane protein</topology>
    </subcellularLocation>
</comment>
<evidence type="ECO:0000259" key="16">
    <source>
        <dbReference type="Pfam" id="PF03717"/>
    </source>
</evidence>
<dbReference type="GO" id="GO:0006508">
    <property type="term" value="P:proteolysis"/>
    <property type="evidence" value="ECO:0007669"/>
    <property type="project" value="UniProtKB-KW"/>
</dbReference>
<keyword evidence="17" id="KW-0328">Glycosyltransferase</keyword>
<reference evidence="18" key="1">
    <citation type="submission" date="2009-09" db="EMBL/GenBank/DDBJ databases">
        <title>The complete chromosome of Desulfohalobium retbaense DSM 5692.</title>
        <authorList>
            <consortium name="US DOE Joint Genome Institute (JGI-PGF)"/>
            <person name="Lucas S."/>
            <person name="Copeland A."/>
            <person name="Lapidus A."/>
            <person name="Glavina del Rio T."/>
            <person name="Dalin E."/>
            <person name="Tice H."/>
            <person name="Bruce D."/>
            <person name="Goodwin L."/>
            <person name="Pitluck S."/>
            <person name="Kyrpides N."/>
            <person name="Mavromatis K."/>
            <person name="Ivanova N."/>
            <person name="Mikhailova N."/>
            <person name="Munk A.C."/>
            <person name="Brettin T."/>
            <person name="Detter J.C."/>
            <person name="Han C."/>
            <person name="Tapia R."/>
            <person name="Larimer F."/>
            <person name="Land M."/>
            <person name="Hauser L."/>
            <person name="Markowitz V."/>
            <person name="Cheng J.-F."/>
            <person name="Hugenholtz P."/>
            <person name="Woyke T."/>
            <person name="Wu D."/>
            <person name="Spring S."/>
            <person name="Klenk H.-P."/>
            <person name="Eisen J.A."/>
        </authorList>
    </citation>
    <scope>NUCLEOTIDE SEQUENCE [LARGE SCALE GENOMIC DNA]</scope>
    <source>
        <strain evidence="18">DSM 5692</strain>
    </source>
</reference>
<keyword evidence="8" id="KW-0378">Hydrolase</keyword>
<evidence type="ECO:0000259" key="15">
    <source>
        <dbReference type="Pfam" id="PF00905"/>
    </source>
</evidence>
<dbReference type="InterPro" id="IPR036138">
    <property type="entry name" value="PBP_dimer_sf"/>
</dbReference>
<evidence type="ECO:0000256" key="4">
    <source>
        <dbReference type="ARBA" id="ARBA00022519"/>
    </source>
</evidence>
<dbReference type="GO" id="GO:0008360">
    <property type="term" value="P:regulation of cell shape"/>
    <property type="evidence" value="ECO:0007669"/>
    <property type="project" value="UniProtKB-KW"/>
</dbReference>
<dbReference type="Pfam" id="PF00905">
    <property type="entry name" value="Transpeptidase"/>
    <property type="match status" value="1"/>
</dbReference>
<evidence type="ECO:0000256" key="13">
    <source>
        <dbReference type="ARBA" id="ARBA00023316"/>
    </source>
</evidence>
<gene>
    <name evidence="17" type="ordered locus">Dret_2219</name>
</gene>
<evidence type="ECO:0000313" key="18">
    <source>
        <dbReference type="Proteomes" id="UP000001052"/>
    </source>
</evidence>
<keyword evidence="17" id="KW-0808">Transferase</keyword>
<evidence type="ECO:0000256" key="2">
    <source>
        <dbReference type="ARBA" id="ARBA00004236"/>
    </source>
</evidence>
<dbReference type="EMBL" id="CP001734">
    <property type="protein sequence ID" value="ACV69503.1"/>
    <property type="molecule type" value="Genomic_DNA"/>
</dbReference>
<dbReference type="RefSeq" id="WP_015752644.1">
    <property type="nucleotide sequence ID" value="NC_013223.1"/>
</dbReference>
<evidence type="ECO:0000256" key="5">
    <source>
        <dbReference type="ARBA" id="ARBA00022645"/>
    </source>
</evidence>
<dbReference type="OrthoDB" id="9766847at2"/>
<dbReference type="InterPro" id="IPR050515">
    <property type="entry name" value="Beta-lactam/transpept"/>
</dbReference>